<dbReference type="GO" id="GO:0097367">
    <property type="term" value="F:carbohydrate derivative binding"/>
    <property type="evidence" value="ECO:0007669"/>
    <property type="project" value="TreeGrafter"/>
</dbReference>
<keyword evidence="5" id="KW-1185">Reference proteome</keyword>
<dbReference type="GO" id="GO:0005102">
    <property type="term" value="F:signaling receptor binding"/>
    <property type="evidence" value="ECO:0007669"/>
    <property type="project" value="TreeGrafter"/>
</dbReference>
<reference evidence="4" key="1">
    <citation type="thesis" date="2020" institute="ProQuest LLC" country="789 East Eisenhower Parkway, Ann Arbor, MI, USA">
        <title>Comparative Genomics and Chromosome Evolution.</title>
        <authorList>
            <person name="Mudd A.B."/>
        </authorList>
    </citation>
    <scope>NUCLEOTIDE SEQUENCE</scope>
    <source>
        <strain evidence="4">Female2</strain>
        <tissue evidence="4">Blood</tissue>
    </source>
</reference>
<sequence>MEDSVLAMLWLLTAGSLITNTGAQFTAISPCTEFLKGDPGIQGPEGSRGIQGTDGAKGDKGEIGNTGLQGLKGDSGDVVSGLYVGRNCKELLNQGVFLSGWYTIYPDGLPSMKVLCDMDTDDGGWIVFQRRYDGSLSFSVGWDSFKRGFGSRLTEFWLGNDYLHNLTLNGTWELRVDLRDFNNNAYYAKYSFFYILDESGNYTLRLGPLITHTAGDSLGDLNNAQFSTKDRDNSGLSSNPAITHNGAWWHNANSRSNLNGFYFLVQSNNITGVFWVTAQNNYYSYKFSEMKIRPV</sequence>
<organism evidence="4 5">
    <name type="scientific">Hymenochirus boettgeri</name>
    <name type="common">Congo dwarf clawed frog</name>
    <dbReference type="NCBI Taxonomy" id="247094"/>
    <lineage>
        <taxon>Eukaryota</taxon>
        <taxon>Metazoa</taxon>
        <taxon>Chordata</taxon>
        <taxon>Craniata</taxon>
        <taxon>Vertebrata</taxon>
        <taxon>Euteleostomi</taxon>
        <taxon>Amphibia</taxon>
        <taxon>Batrachia</taxon>
        <taxon>Anura</taxon>
        <taxon>Pipoidea</taxon>
        <taxon>Pipidae</taxon>
        <taxon>Pipinae</taxon>
        <taxon>Hymenochirus</taxon>
    </lineage>
</organism>
<name>A0A8T2K8S3_9PIPI</name>
<dbReference type="InterPro" id="IPR014716">
    <property type="entry name" value="Fibrinogen_a/b/g_C_1"/>
</dbReference>
<dbReference type="Pfam" id="PF01391">
    <property type="entry name" value="Collagen"/>
    <property type="match status" value="1"/>
</dbReference>
<evidence type="ECO:0000313" key="5">
    <source>
        <dbReference type="Proteomes" id="UP000812440"/>
    </source>
</evidence>
<dbReference type="Proteomes" id="UP000812440">
    <property type="component" value="Chromosome 2"/>
</dbReference>
<feature type="domain" description="Fibrinogen C-terminal" evidence="3">
    <location>
        <begin position="79"/>
        <end position="295"/>
    </location>
</feature>
<accession>A0A8T2K8S3</accession>
<dbReference type="Pfam" id="PF00147">
    <property type="entry name" value="Fibrinogen_C"/>
    <property type="match status" value="1"/>
</dbReference>
<keyword evidence="2" id="KW-0732">Signal</keyword>
<proteinExistence type="predicted"/>
<dbReference type="GO" id="GO:0005615">
    <property type="term" value="C:extracellular space"/>
    <property type="evidence" value="ECO:0007669"/>
    <property type="project" value="TreeGrafter"/>
</dbReference>
<dbReference type="EMBL" id="JAACNH010000002">
    <property type="protein sequence ID" value="KAG8452998.1"/>
    <property type="molecule type" value="Genomic_DNA"/>
</dbReference>
<evidence type="ECO:0000256" key="2">
    <source>
        <dbReference type="SAM" id="SignalP"/>
    </source>
</evidence>
<evidence type="ECO:0000259" key="3">
    <source>
        <dbReference type="PROSITE" id="PS51406"/>
    </source>
</evidence>
<dbReference type="PROSITE" id="PS51406">
    <property type="entry name" value="FIBRINOGEN_C_2"/>
    <property type="match status" value="1"/>
</dbReference>
<feature type="region of interest" description="Disordered" evidence="1">
    <location>
        <begin position="39"/>
        <end position="66"/>
    </location>
</feature>
<dbReference type="InterPro" id="IPR002181">
    <property type="entry name" value="Fibrinogen_a/b/g_C_dom"/>
</dbReference>
<dbReference type="AlphaFoldDB" id="A0A8T2K8S3"/>
<dbReference type="InterPro" id="IPR008160">
    <property type="entry name" value="Collagen"/>
</dbReference>
<feature type="signal peptide" evidence="2">
    <location>
        <begin position="1"/>
        <end position="23"/>
    </location>
</feature>
<dbReference type="NCBIfam" id="NF040941">
    <property type="entry name" value="GGGWT_bact"/>
    <property type="match status" value="1"/>
</dbReference>
<dbReference type="SUPFAM" id="SSF56496">
    <property type="entry name" value="Fibrinogen C-terminal domain-like"/>
    <property type="match status" value="1"/>
</dbReference>
<dbReference type="Gene3D" id="3.90.215.10">
    <property type="entry name" value="Gamma Fibrinogen, chain A, domain 1"/>
    <property type="match status" value="1"/>
</dbReference>
<dbReference type="GO" id="GO:0003823">
    <property type="term" value="F:antigen binding"/>
    <property type="evidence" value="ECO:0007669"/>
    <property type="project" value="TreeGrafter"/>
</dbReference>
<feature type="chain" id="PRO_5035899948" description="Fibrinogen C-terminal domain-containing protein" evidence="2">
    <location>
        <begin position="24"/>
        <end position="295"/>
    </location>
</feature>
<dbReference type="InterPro" id="IPR036056">
    <property type="entry name" value="Fibrinogen-like_C"/>
</dbReference>
<dbReference type="CDD" id="cd00087">
    <property type="entry name" value="FReD"/>
    <property type="match status" value="1"/>
</dbReference>
<dbReference type="SMART" id="SM00186">
    <property type="entry name" value="FBG"/>
    <property type="match status" value="1"/>
</dbReference>
<dbReference type="InterPro" id="IPR050373">
    <property type="entry name" value="Fibrinogen_C-term_domain"/>
</dbReference>
<comment type="caution">
    <text evidence="4">The sequence shown here is derived from an EMBL/GenBank/DDBJ whole genome shotgun (WGS) entry which is preliminary data.</text>
</comment>
<protein>
    <recommendedName>
        <fullName evidence="3">Fibrinogen C-terminal domain-containing protein</fullName>
    </recommendedName>
</protein>
<dbReference type="PANTHER" id="PTHR19143">
    <property type="entry name" value="FIBRINOGEN/TENASCIN/ANGIOPOEITIN"/>
    <property type="match status" value="1"/>
</dbReference>
<dbReference type="GO" id="GO:0001867">
    <property type="term" value="P:complement activation, lectin pathway"/>
    <property type="evidence" value="ECO:0007669"/>
    <property type="project" value="TreeGrafter"/>
</dbReference>
<dbReference type="OrthoDB" id="7735550at2759"/>
<gene>
    <name evidence="4" type="ORF">GDO86_004708</name>
</gene>
<dbReference type="PANTHER" id="PTHR19143:SF467">
    <property type="entry name" value="FICOLIN-2-LIKE"/>
    <property type="match status" value="1"/>
</dbReference>
<evidence type="ECO:0000256" key="1">
    <source>
        <dbReference type="SAM" id="MobiDB-lite"/>
    </source>
</evidence>
<evidence type="ECO:0000313" key="4">
    <source>
        <dbReference type="EMBL" id="KAG8452998.1"/>
    </source>
</evidence>